<dbReference type="KEGG" id="sbn:Sbal195_0755"/>
<reference evidence="1 2" key="1">
    <citation type="submission" date="2007-11" db="EMBL/GenBank/DDBJ databases">
        <title>Complete sequence of chromosome of Shewanella baltica OS195.</title>
        <authorList>
            <consortium name="US DOE Joint Genome Institute"/>
            <person name="Copeland A."/>
            <person name="Lucas S."/>
            <person name="Lapidus A."/>
            <person name="Barry K."/>
            <person name="Glavina del Rio T."/>
            <person name="Dalin E."/>
            <person name="Tice H."/>
            <person name="Pitluck S."/>
            <person name="Chain P."/>
            <person name="Malfatti S."/>
            <person name="Shin M."/>
            <person name="Vergez L."/>
            <person name="Schmutz J."/>
            <person name="Larimer F."/>
            <person name="Land M."/>
            <person name="Hauser L."/>
            <person name="Kyrpides N."/>
            <person name="Kim E."/>
            <person name="Brettar I."/>
            <person name="Rodrigues J."/>
            <person name="Konstantinidis K."/>
            <person name="Klappenbach J."/>
            <person name="Hofle M."/>
            <person name="Tiedje J."/>
            <person name="Richardson P."/>
        </authorList>
    </citation>
    <scope>NUCLEOTIDE SEQUENCE [LARGE SCALE GENOMIC DNA]</scope>
    <source>
        <strain evidence="1 2">OS195</strain>
    </source>
</reference>
<protein>
    <recommendedName>
        <fullName evidence="3">HEPN domain-containing protein</fullName>
    </recommendedName>
</protein>
<proteinExistence type="predicted"/>
<evidence type="ECO:0008006" key="3">
    <source>
        <dbReference type="Google" id="ProtNLM"/>
    </source>
</evidence>
<dbReference type="AlphaFoldDB" id="A9L134"/>
<dbReference type="Gene3D" id="1.20.120.330">
    <property type="entry name" value="Nucleotidyltransferases domain 2"/>
    <property type="match status" value="1"/>
</dbReference>
<gene>
    <name evidence="1" type="ordered locus">Sbal195_0755</name>
</gene>
<organism evidence="1 2">
    <name type="scientific">Shewanella baltica (strain OS195)</name>
    <dbReference type="NCBI Taxonomy" id="399599"/>
    <lineage>
        <taxon>Bacteria</taxon>
        <taxon>Pseudomonadati</taxon>
        <taxon>Pseudomonadota</taxon>
        <taxon>Gammaproteobacteria</taxon>
        <taxon>Alteromonadales</taxon>
        <taxon>Shewanellaceae</taxon>
        <taxon>Shewanella</taxon>
    </lineage>
</organism>
<evidence type="ECO:0000313" key="1">
    <source>
        <dbReference type="EMBL" id="ABX47933.1"/>
    </source>
</evidence>
<accession>A9L134</accession>
<name>A9L134_SHEB9</name>
<evidence type="ECO:0000313" key="2">
    <source>
        <dbReference type="Proteomes" id="UP000000770"/>
    </source>
</evidence>
<dbReference type="Proteomes" id="UP000000770">
    <property type="component" value="Chromosome"/>
</dbReference>
<dbReference type="EMBL" id="CP000891">
    <property type="protein sequence ID" value="ABX47933.1"/>
    <property type="molecule type" value="Genomic_DNA"/>
</dbReference>
<sequence length="95" mass="10520">MYHSVLAILENDIPHYSDGGVHASLLKYLEFSGSCEPHCSKQLKILSYILKSARDMRCKADYDIDSDQISKPSAEDAITRANRVIAMCDTLKAAA</sequence>
<dbReference type="HOGENOM" id="CLU_150733_1_1_6"/>